<evidence type="ECO:0000256" key="1">
    <source>
        <dbReference type="SAM" id="MobiDB-lite"/>
    </source>
</evidence>
<name>A0A2T4C5N9_TRILO</name>
<evidence type="ECO:0000313" key="3">
    <source>
        <dbReference type="Proteomes" id="UP000240760"/>
    </source>
</evidence>
<keyword evidence="3" id="KW-1185">Reference proteome</keyword>
<feature type="region of interest" description="Disordered" evidence="1">
    <location>
        <begin position="61"/>
        <end position="80"/>
    </location>
</feature>
<dbReference type="Proteomes" id="UP000240760">
    <property type="component" value="Unassembled WGS sequence"/>
</dbReference>
<dbReference type="EMBL" id="KZ679131">
    <property type="protein sequence ID" value="PTB76842.1"/>
    <property type="molecule type" value="Genomic_DNA"/>
</dbReference>
<organism evidence="2 3">
    <name type="scientific">Trichoderma longibrachiatum ATCC 18648</name>
    <dbReference type="NCBI Taxonomy" id="983965"/>
    <lineage>
        <taxon>Eukaryota</taxon>
        <taxon>Fungi</taxon>
        <taxon>Dikarya</taxon>
        <taxon>Ascomycota</taxon>
        <taxon>Pezizomycotina</taxon>
        <taxon>Sordariomycetes</taxon>
        <taxon>Hypocreomycetidae</taxon>
        <taxon>Hypocreales</taxon>
        <taxon>Hypocreaceae</taxon>
        <taxon>Trichoderma</taxon>
    </lineage>
</organism>
<protein>
    <submittedName>
        <fullName evidence="2">Uncharacterized protein</fullName>
    </submittedName>
</protein>
<proteinExistence type="predicted"/>
<accession>A0A2T4C5N9</accession>
<evidence type="ECO:0000313" key="2">
    <source>
        <dbReference type="EMBL" id="PTB76842.1"/>
    </source>
</evidence>
<gene>
    <name evidence="2" type="ORF">M440DRAFT_1236305</name>
</gene>
<dbReference type="AlphaFoldDB" id="A0A2T4C5N9"/>
<sequence length="151" mass="17081">MLTVFYDWPQLQQHPSPSSLIMDELCINRQAPSSTIEITYGWQPTPTSSRIAPLSGRLRFRGSHPRRSTAPSRGPPPLHEHLDTMTDFTKPFDLVKAHGIGDVRRRKVAKICGCWTAISCYQLYRYHHRLTLLPKPQTLLSSSSSPESLNG</sequence>
<reference evidence="2 3" key="1">
    <citation type="submission" date="2016-07" db="EMBL/GenBank/DDBJ databases">
        <title>Multiple horizontal gene transfer events from other fungi enriched the ability of initially mycotrophic Trichoderma (Ascomycota) to feed on dead plant biomass.</title>
        <authorList>
            <consortium name="DOE Joint Genome Institute"/>
            <person name="Aerts A."/>
            <person name="Atanasova L."/>
            <person name="Chenthamara K."/>
            <person name="Zhang J."/>
            <person name="Grujic M."/>
            <person name="Henrissat B."/>
            <person name="Kuo A."/>
            <person name="Salamov A."/>
            <person name="Lipzen A."/>
            <person name="Labutti K."/>
            <person name="Barry K."/>
            <person name="Miao Y."/>
            <person name="Rahimi M.J."/>
            <person name="Shen Q."/>
            <person name="Grigoriev I.V."/>
            <person name="Kubicek C.P."/>
            <person name="Druzhinina I.S."/>
        </authorList>
    </citation>
    <scope>NUCLEOTIDE SEQUENCE [LARGE SCALE GENOMIC DNA]</scope>
    <source>
        <strain evidence="2 3">ATCC 18648</strain>
    </source>
</reference>